<accession>A0ABU7R9U6</accession>
<keyword evidence="2" id="KW-0378">Hydrolase</keyword>
<dbReference type="NCBIfam" id="NF003163">
    <property type="entry name" value="PRK04143.1"/>
    <property type="match status" value="1"/>
</dbReference>
<keyword evidence="3" id="KW-1185">Reference proteome</keyword>
<dbReference type="SMART" id="SM00506">
    <property type="entry name" value="A1pp"/>
    <property type="match status" value="1"/>
</dbReference>
<gene>
    <name evidence="2" type="ORF">VXJ25_05145</name>
</gene>
<dbReference type="InterPro" id="IPR043472">
    <property type="entry name" value="Macro_dom-like"/>
</dbReference>
<comment type="caution">
    <text evidence="2">The sequence shown here is derived from an EMBL/GenBank/DDBJ whole genome shotgun (WGS) entry which is preliminary data.</text>
</comment>
<organism evidence="2 3">
    <name type="scientific">Olsenella absiana</name>
    <dbReference type="NCBI Taxonomy" id="3115222"/>
    <lineage>
        <taxon>Bacteria</taxon>
        <taxon>Bacillati</taxon>
        <taxon>Actinomycetota</taxon>
        <taxon>Coriobacteriia</taxon>
        <taxon>Coriobacteriales</taxon>
        <taxon>Atopobiaceae</taxon>
        <taxon>Olsenella</taxon>
    </lineage>
</organism>
<dbReference type="PANTHER" id="PTHR11106:SF27">
    <property type="entry name" value="MACRO DOMAIN-CONTAINING PROTEIN"/>
    <property type="match status" value="1"/>
</dbReference>
<evidence type="ECO:0000259" key="1">
    <source>
        <dbReference type="PROSITE" id="PS51154"/>
    </source>
</evidence>
<protein>
    <submittedName>
        <fullName evidence="2">Protein-ADP-ribose hydrolase</fullName>
    </submittedName>
</protein>
<sequence length="267" mass="29222">MNQEERRRRLIEALKAEREEYAGIVVPTDERRQRDQVRVLLNVRPPAPASEELLAAQDDYLSHLAEERGVIRPDDLPFSDEGICVWRGDITRLAADAVVNSANDQMMGCFEPLCGCVDSAIHTQAGLQLRADCYHFMMEQGHAEPAGGAKITYAYNLPARYVIHTVGPCVDGAPTARDRELLASCYRSSLRLAGRHRLASVAFPCISTGHGGFPAADAAQVALDAIRSTLRDWGGAEKDVAAPAAPRPKVVLVCHTEEGYDAYRALL</sequence>
<dbReference type="Gene3D" id="3.40.220.10">
    <property type="entry name" value="Leucine Aminopeptidase, subunit E, domain 1"/>
    <property type="match status" value="1"/>
</dbReference>
<dbReference type="GO" id="GO:0016787">
    <property type="term" value="F:hydrolase activity"/>
    <property type="evidence" value="ECO:0007669"/>
    <property type="project" value="UniProtKB-KW"/>
</dbReference>
<dbReference type="SUPFAM" id="SSF52949">
    <property type="entry name" value="Macro domain-like"/>
    <property type="match status" value="1"/>
</dbReference>
<proteinExistence type="predicted"/>
<dbReference type="PANTHER" id="PTHR11106">
    <property type="entry name" value="GANGLIOSIDE INDUCED DIFFERENTIATION ASSOCIATED PROTEIN 2-RELATED"/>
    <property type="match status" value="1"/>
</dbReference>
<dbReference type="Pfam" id="PF01661">
    <property type="entry name" value="Macro"/>
    <property type="match status" value="1"/>
</dbReference>
<dbReference type="EMBL" id="JAZGJQ010000004">
    <property type="protein sequence ID" value="MEE6147377.1"/>
    <property type="molecule type" value="Genomic_DNA"/>
</dbReference>
<evidence type="ECO:0000313" key="3">
    <source>
        <dbReference type="Proteomes" id="UP001332931"/>
    </source>
</evidence>
<dbReference type="CDD" id="cd02908">
    <property type="entry name" value="Macro_OAADPr_deacetylase"/>
    <property type="match status" value="1"/>
</dbReference>
<feature type="domain" description="Macro" evidence="1">
    <location>
        <begin position="70"/>
        <end position="267"/>
    </location>
</feature>
<reference evidence="2 3" key="1">
    <citation type="submission" date="2024-01" db="EMBL/GenBank/DDBJ databases">
        <title>Description of Olsenella sp. nov., isolated from pig feces.</title>
        <authorList>
            <person name="Chang Y.-H."/>
        </authorList>
    </citation>
    <scope>NUCLEOTIDE SEQUENCE [LARGE SCALE GENOMIC DNA]</scope>
    <source>
        <strain evidence="2 3">YH-ols2223</strain>
    </source>
</reference>
<dbReference type="Proteomes" id="UP001332931">
    <property type="component" value="Unassembled WGS sequence"/>
</dbReference>
<dbReference type="RefSeq" id="WP_330958142.1">
    <property type="nucleotide sequence ID" value="NZ_JAZGJQ010000004.1"/>
</dbReference>
<evidence type="ECO:0000313" key="2">
    <source>
        <dbReference type="EMBL" id="MEE6147377.1"/>
    </source>
</evidence>
<dbReference type="PROSITE" id="PS51154">
    <property type="entry name" value="MACRO"/>
    <property type="match status" value="1"/>
</dbReference>
<dbReference type="InterPro" id="IPR002589">
    <property type="entry name" value="Macro_dom"/>
</dbReference>
<name>A0ABU7R9U6_9ACTN</name>